<sequence>MRPFKNDRDGNVLQEPKYIRFDDNVFQTNDEELATFIRGLFNFGADYFETNEVPKDKGYQGHSVGITKMENPQARLEEKTSEIAELKNQIEILAKAVSQLMEEKKEEKPKKEHWKTRQKKEKLAAKEEMGLSEPVSQPEPVEQPENK</sequence>
<accession>A0A6H1ZTS0</accession>
<reference evidence="2" key="1">
    <citation type="submission" date="2020-03" db="EMBL/GenBank/DDBJ databases">
        <title>The deep terrestrial virosphere.</title>
        <authorList>
            <person name="Holmfeldt K."/>
            <person name="Nilsson E."/>
            <person name="Simone D."/>
            <person name="Lopez-Fernandez M."/>
            <person name="Wu X."/>
            <person name="de Brujin I."/>
            <person name="Lundin D."/>
            <person name="Andersson A."/>
            <person name="Bertilsson S."/>
            <person name="Dopson M."/>
        </authorList>
    </citation>
    <scope>NUCLEOTIDE SEQUENCE</scope>
    <source>
        <strain evidence="3">MM415A01170</strain>
        <strain evidence="2">TM448A02069</strain>
    </source>
</reference>
<organism evidence="2">
    <name type="scientific">viral metagenome</name>
    <dbReference type="NCBI Taxonomy" id="1070528"/>
    <lineage>
        <taxon>unclassified sequences</taxon>
        <taxon>metagenomes</taxon>
        <taxon>organismal metagenomes</taxon>
    </lineage>
</organism>
<protein>
    <submittedName>
        <fullName evidence="2">Uncharacterized protein</fullName>
    </submittedName>
</protein>
<dbReference type="AlphaFoldDB" id="A0A6H1ZTS0"/>
<dbReference type="EMBL" id="MT142314">
    <property type="protein sequence ID" value="QJA78004.1"/>
    <property type="molecule type" value="Genomic_DNA"/>
</dbReference>
<evidence type="ECO:0000256" key="1">
    <source>
        <dbReference type="SAM" id="MobiDB-lite"/>
    </source>
</evidence>
<feature type="compositionally biased region" description="Basic residues" evidence="1">
    <location>
        <begin position="111"/>
        <end position="120"/>
    </location>
</feature>
<gene>
    <name evidence="3" type="ORF">MM415A01170_0011</name>
    <name evidence="2" type="ORF">TM448A02069_0010</name>
</gene>
<proteinExistence type="predicted"/>
<evidence type="ECO:0000313" key="3">
    <source>
        <dbReference type="EMBL" id="QJA78004.1"/>
    </source>
</evidence>
<feature type="region of interest" description="Disordered" evidence="1">
    <location>
        <begin position="102"/>
        <end position="147"/>
    </location>
</feature>
<dbReference type="EMBL" id="MT144253">
    <property type="protein sequence ID" value="QJA51326.1"/>
    <property type="molecule type" value="Genomic_DNA"/>
</dbReference>
<name>A0A6H1ZTS0_9ZZZZ</name>
<evidence type="ECO:0000313" key="2">
    <source>
        <dbReference type="EMBL" id="QJA51326.1"/>
    </source>
</evidence>